<gene>
    <name evidence="2" type="ORF">Salat_0221600</name>
</gene>
<evidence type="ECO:0000313" key="2">
    <source>
        <dbReference type="EMBL" id="KAK4438870.1"/>
    </source>
</evidence>
<dbReference type="Proteomes" id="UP001293254">
    <property type="component" value="Unassembled WGS sequence"/>
</dbReference>
<proteinExistence type="predicted"/>
<evidence type="ECO:0000313" key="3">
    <source>
        <dbReference type="Proteomes" id="UP001293254"/>
    </source>
</evidence>
<accession>A0AAE1YY41</accession>
<name>A0AAE1YY41_9LAMI</name>
<reference evidence="2" key="1">
    <citation type="submission" date="2020-06" db="EMBL/GenBank/DDBJ databases">
        <authorList>
            <person name="Li T."/>
            <person name="Hu X."/>
            <person name="Zhang T."/>
            <person name="Song X."/>
            <person name="Zhang H."/>
            <person name="Dai N."/>
            <person name="Sheng W."/>
            <person name="Hou X."/>
            <person name="Wei L."/>
        </authorList>
    </citation>
    <scope>NUCLEOTIDE SEQUENCE</scope>
    <source>
        <strain evidence="2">3651</strain>
        <tissue evidence="2">Leaf</tissue>
    </source>
</reference>
<evidence type="ECO:0000256" key="1">
    <source>
        <dbReference type="SAM" id="MobiDB-lite"/>
    </source>
</evidence>
<comment type="caution">
    <text evidence="2">The sequence shown here is derived from an EMBL/GenBank/DDBJ whole genome shotgun (WGS) entry which is preliminary data.</text>
</comment>
<protein>
    <submittedName>
        <fullName evidence="2">Uncharacterized protein</fullName>
    </submittedName>
</protein>
<dbReference type="AlphaFoldDB" id="A0AAE1YY41"/>
<reference evidence="2" key="2">
    <citation type="journal article" date="2024" name="Plant">
        <title>Genomic evolution and insights into agronomic trait innovations of Sesamum species.</title>
        <authorList>
            <person name="Miao H."/>
            <person name="Wang L."/>
            <person name="Qu L."/>
            <person name="Liu H."/>
            <person name="Sun Y."/>
            <person name="Le M."/>
            <person name="Wang Q."/>
            <person name="Wei S."/>
            <person name="Zheng Y."/>
            <person name="Lin W."/>
            <person name="Duan Y."/>
            <person name="Cao H."/>
            <person name="Xiong S."/>
            <person name="Wang X."/>
            <person name="Wei L."/>
            <person name="Li C."/>
            <person name="Ma Q."/>
            <person name="Ju M."/>
            <person name="Zhao R."/>
            <person name="Li G."/>
            <person name="Mu C."/>
            <person name="Tian Q."/>
            <person name="Mei H."/>
            <person name="Zhang T."/>
            <person name="Gao T."/>
            <person name="Zhang H."/>
        </authorList>
    </citation>
    <scope>NUCLEOTIDE SEQUENCE</scope>
    <source>
        <strain evidence="2">3651</strain>
    </source>
</reference>
<dbReference type="EMBL" id="JACGWO010000001">
    <property type="protein sequence ID" value="KAK4438870.1"/>
    <property type="molecule type" value="Genomic_DNA"/>
</dbReference>
<sequence>MPLSKVCPGACKHLGHDHSTCFFNTQDEQVQNDQNTRNNEPANKQEEGNEDLRLILNAKRKGKKVAFENEPDPMNNGTTEVTTGKINATPPMLNEENISVHELAINNCVFAKAVVGDGIADAMVHDHVEHVMMGKFVVDKDVADVENEVAAVCGNVGQVHVGNIPVGDSFLGVDIGDVVVHDNAVHANNLPMTYEHITEDDLNYDDPIIAALLDKN</sequence>
<feature type="region of interest" description="Disordered" evidence="1">
    <location>
        <begin position="29"/>
        <end position="50"/>
    </location>
</feature>
<feature type="compositionally biased region" description="Polar residues" evidence="1">
    <location>
        <begin position="29"/>
        <end position="42"/>
    </location>
</feature>
<organism evidence="2 3">
    <name type="scientific">Sesamum alatum</name>
    <dbReference type="NCBI Taxonomy" id="300844"/>
    <lineage>
        <taxon>Eukaryota</taxon>
        <taxon>Viridiplantae</taxon>
        <taxon>Streptophyta</taxon>
        <taxon>Embryophyta</taxon>
        <taxon>Tracheophyta</taxon>
        <taxon>Spermatophyta</taxon>
        <taxon>Magnoliopsida</taxon>
        <taxon>eudicotyledons</taxon>
        <taxon>Gunneridae</taxon>
        <taxon>Pentapetalae</taxon>
        <taxon>asterids</taxon>
        <taxon>lamiids</taxon>
        <taxon>Lamiales</taxon>
        <taxon>Pedaliaceae</taxon>
        <taxon>Sesamum</taxon>
    </lineage>
</organism>
<keyword evidence="3" id="KW-1185">Reference proteome</keyword>